<organism evidence="3">
    <name type="scientific">Erythrolobus australicus</name>
    <dbReference type="NCBI Taxonomy" id="1077150"/>
    <lineage>
        <taxon>Eukaryota</taxon>
        <taxon>Rhodophyta</taxon>
        <taxon>Bangiophyceae</taxon>
        <taxon>Porphyridiales</taxon>
        <taxon>Porphyridiaceae</taxon>
        <taxon>Erythrolobus</taxon>
    </lineage>
</organism>
<evidence type="ECO:0000313" key="3">
    <source>
        <dbReference type="EMBL" id="CAD9240093.1"/>
    </source>
</evidence>
<dbReference type="Pfam" id="PF14226">
    <property type="entry name" value="DIOX_N"/>
    <property type="match status" value="1"/>
</dbReference>
<dbReference type="InterPro" id="IPR050231">
    <property type="entry name" value="Iron_ascorbate_oxido_reductase"/>
</dbReference>
<proteinExistence type="inferred from homology"/>
<dbReference type="PROSITE" id="PS51471">
    <property type="entry name" value="FE2OG_OXY"/>
    <property type="match status" value="1"/>
</dbReference>
<dbReference type="Gene3D" id="2.60.120.330">
    <property type="entry name" value="B-lactam Antibiotic, Isopenicillin N Synthase, Chain"/>
    <property type="match status" value="1"/>
</dbReference>
<dbReference type="InterPro" id="IPR027443">
    <property type="entry name" value="IPNS-like_sf"/>
</dbReference>
<dbReference type="Pfam" id="PF03171">
    <property type="entry name" value="2OG-FeII_Oxy"/>
    <property type="match status" value="1"/>
</dbReference>
<accession>A0A7S1XIY3</accession>
<gene>
    <name evidence="3" type="ORF">EAUS1353_LOCUS1831</name>
</gene>
<dbReference type="PANTHER" id="PTHR47990">
    <property type="entry name" value="2-OXOGLUTARATE (2OG) AND FE(II)-DEPENDENT OXYGENASE SUPERFAMILY PROTEIN-RELATED"/>
    <property type="match status" value="1"/>
</dbReference>
<evidence type="ECO:0000256" key="1">
    <source>
        <dbReference type="RuleBase" id="RU003682"/>
    </source>
</evidence>
<evidence type="ECO:0000259" key="2">
    <source>
        <dbReference type="PROSITE" id="PS51471"/>
    </source>
</evidence>
<dbReference type="SUPFAM" id="SSF51197">
    <property type="entry name" value="Clavaminate synthase-like"/>
    <property type="match status" value="1"/>
</dbReference>
<keyword evidence="1" id="KW-0479">Metal-binding</keyword>
<protein>
    <recommendedName>
        <fullName evidence="2">Fe2OG dioxygenase domain-containing protein</fullName>
    </recommendedName>
</protein>
<sequence length="332" mass="37581">MAERFAEVKLNESAGRETLSALRTALETYGFFYVDPGSMFPRQLQLALLEMMRAFFSTERSAKQARIASVVRNGFTRGYIGFGAESGSWRTEVKEAFSYGFEWSDEDRRQPCEHKLQGPNCWPQESVGVDVRAMRVLCTEVYDCCIRTAQQVAKLVAECVGLPREHFDEHLVGGELISLMRLFHYVAYSDADEALIGSSPHTDWGFLTLILPSETDYSGLEVYFENEWIPVPQKPGSLIVNCGDFLSLSLNGAVQSPLHRVVLPEHGQDRYSAVFFFYPGYDAQFTASRKQGYSLFEDQRAVDAREADSRDISGHHESFGQFIARKWTQVGR</sequence>
<name>A0A7S1XIY3_9RHOD</name>
<feature type="domain" description="Fe2OG dioxygenase" evidence="2">
    <location>
        <begin position="178"/>
        <end position="279"/>
    </location>
</feature>
<dbReference type="GO" id="GO:0016491">
    <property type="term" value="F:oxidoreductase activity"/>
    <property type="evidence" value="ECO:0007669"/>
    <property type="project" value="UniProtKB-KW"/>
</dbReference>
<dbReference type="InterPro" id="IPR005123">
    <property type="entry name" value="Oxoglu/Fe-dep_dioxygenase_dom"/>
</dbReference>
<dbReference type="InterPro" id="IPR026992">
    <property type="entry name" value="DIOX_N"/>
</dbReference>
<dbReference type="AlphaFoldDB" id="A0A7S1XIY3"/>
<keyword evidence="1" id="KW-0408">Iron</keyword>
<dbReference type="GO" id="GO:0046872">
    <property type="term" value="F:metal ion binding"/>
    <property type="evidence" value="ECO:0007669"/>
    <property type="project" value="UniProtKB-KW"/>
</dbReference>
<dbReference type="EMBL" id="HBGI01002813">
    <property type="protein sequence ID" value="CAD9240093.1"/>
    <property type="molecule type" value="Transcribed_RNA"/>
</dbReference>
<comment type="similarity">
    <text evidence="1">Belongs to the iron/ascorbate-dependent oxidoreductase family.</text>
</comment>
<dbReference type="InterPro" id="IPR044861">
    <property type="entry name" value="IPNS-like_FE2OG_OXY"/>
</dbReference>
<keyword evidence="1" id="KW-0560">Oxidoreductase</keyword>
<reference evidence="3" key="1">
    <citation type="submission" date="2021-01" db="EMBL/GenBank/DDBJ databases">
        <authorList>
            <person name="Corre E."/>
            <person name="Pelletier E."/>
            <person name="Niang G."/>
            <person name="Scheremetjew M."/>
            <person name="Finn R."/>
            <person name="Kale V."/>
            <person name="Holt S."/>
            <person name="Cochrane G."/>
            <person name="Meng A."/>
            <person name="Brown T."/>
            <person name="Cohen L."/>
        </authorList>
    </citation>
    <scope>NUCLEOTIDE SEQUENCE</scope>
    <source>
        <strain evidence="3">CCMP3124</strain>
    </source>
</reference>